<dbReference type="OrthoDB" id="10252174at2759"/>
<dbReference type="Proteomes" id="UP000241890">
    <property type="component" value="Unassembled WGS sequence"/>
</dbReference>
<name>A0A2R5GBY8_9STRA</name>
<dbReference type="Gene3D" id="2.60.450.20">
    <property type="match status" value="1"/>
</dbReference>
<keyword evidence="4" id="KW-1185">Reference proteome</keyword>
<evidence type="ECO:0000313" key="4">
    <source>
        <dbReference type="Proteomes" id="UP000241890"/>
    </source>
</evidence>
<dbReference type="AlphaFoldDB" id="A0A2R5GBY8"/>
<evidence type="ECO:0000313" key="3">
    <source>
        <dbReference type="EMBL" id="GBG25264.1"/>
    </source>
</evidence>
<feature type="compositionally biased region" description="Polar residues" evidence="2">
    <location>
        <begin position="22"/>
        <end position="32"/>
    </location>
</feature>
<dbReference type="EMBL" id="BEYU01000012">
    <property type="protein sequence ID" value="GBG25264.1"/>
    <property type="molecule type" value="Genomic_DNA"/>
</dbReference>
<feature type="coiled-coil region" evidence="1">
    <location>
        <begin position="464"/>
        <end position="491"/>
    </location>
</feature>
<keyword evidence="1" id="KW-0175">Coiled coil</keyword>
<accession>A0A2R5GBY8</accession>
<protein>
    <recommendedName>
        <fullName evidence="5">Centromere protein J</fullName>
    </recommendedName>
</protein>
<evidence type="ECO:0008006" key="5">
    <source>
        <dbReference type="Google" id="ProtNLM"/>
    </source>
</evidence>
<feature type="coiled-coil region" evidence="1">
    <location>
        <begin position="525"/>
        <end position="604"/>
    </location>
</feature>
<feature type="compositionally biased region" description="Basic and acidic residues" evidence="2">
    <location>
        <begin position="1"/>
        <end position="10"/>
    </location>
</feature>
<feature type="coiled-coil region" evidence="1">
    <location>
        <begin position="309"/>
        <end position="343"/>
    </location>
</feature>
<comment type="caution">
    <text evidence="3">The sequence shown here is derived from an EMBL/GenBank/DDBJ whole genome shotgun (WGS) entry which is preliminary data.</text>
</comment>
<gene>
    <name evidence="3" type="ORF">FCC1311_014812</name>
</gene>
<evidence type="ECO:0000256" key="1">
    <source>
        <dbReference type="SAM" id="Coils"/>
    </source>
</evidence>
<evidence type="ECO:0000256" key="2">
    <source>
        <dbReference type="SAM" id="MobiDB-lite"/>
    </source>
</evidence>
<organism evidence="3 4">
    <name type="scientific">Hondaea fermentalgiana</name>
    <dbReference type="NCBI Taxonomy" id="2315210"/>
    <lineage>
        <taxon>Eukaryota</taxon>
        <taxon>Sar</taxon>
        <taxon>Stramenopiles</taxon>
        <taxon>Bigyra</taxon>
        <taxon>Labyrinthulomycetes</taxon>
        <taxon>Thraustochytrida</taxon>
        <taxon>Thraustochytriidae</taxon>
        <taxon>Hondaea</taxon>
    </lineage>
</organism>
<feature type="region of interest" description="Disordered" evidence="2">
    <location>
        <begin position="1"/>
        <end position="40"/>
    </location>
</feature>
<dbReference type="InParanoid" id="A0A2R5GBY8"/>
<dbReference type="InterPro" id="IPR047002">
    <property type="entry name" value="Tcp10_C_sf"/>
</dbReference>
<proteinExistence type="predicted"/>
<reference evidence="3 4" key="1">
    <citation type="submission" date="2017-12" db="EMBL/GenBank/DDBJ databases">
        <title>Sequencing, de novo assembly and annotation of complete genome of a new Thraustochytrid species, strain FCC1311.</title>
        <authorList>
            <person name="Sedici K."/>
            <person name="Godart F."/>
            <person name="Aiese Cigliano R."/>
            <person name="Sanseverino W."/>
            <person name="Barakat M."/>
            <person name="Ortet P."/>
            <person name="Marechal E."/>
            <person name="Cagnac O."/>
            <person name="Amato A."/>
        </authorList>
    </citation>
    <scope>NUCLEOTIDE SEQUENCE [LARGE SCALE GENOMIC DNA]</scope>
</reference>
<sequence>MPCDIARARDNLSSGVEAGRHPQSNSSQTQENPALDGASPDEVLRTQTFPNGTVVSVLRDGTRIQTTKEGVKLVQYPTGRTSQTNLDGTRIERLEDGTKLQVNPDGSTISLAPDGKRTQISKSGIRIVVHTDGSVVQTNLDGTEIRLNADGSKVQSNPDKSMVRMQSQRGSIRISETPGPTSAGSGAQDAQVGGETVQHLRIFKSGVRVQINETGPWQLLIVEPNGTIMQKGRDGILLLQDSERCAIYQNGVRSTRWLKDGTETIGVLDAEGEAALRQRLKRFELLVEDKAQDYQQKLLLAERALVTSTQEYERQCHALKERLNAEMQRSERMNMKLEQWREKKQTLHTVHDDAYIGEYRNGNLIIKCTKCREIAVIVVPVGQLLIRVRYRCKSTRIASITKVAALFKRIKSRAEKQFECILRLGTQWKLMDAQSQFFGPGQTKEMREEAESVYKDPELARTVVEELQQRIVALEAEKQEVEDRLIDLRFSLNESKAQKASRLARMMPFLFGRKAGKGKKTNGALSRHESLLKAVENLKHREERASQALTKLKRESQGLVDEKVTLRKQVDNLSQERDEAVNRCAELQARIDEYLQTEDDASTRRSMEILPCIEEEVHMPISLTEVSPMI</sequence>